<dbReference type="Proteomes" id="UP000076858">
    <property type="component" value="Unassembled WGS sequence"/>
</dbReference>
<accession>A0A164SVG9</accession>
<gene>
    <name evidence="1" type="ORF">APZ42_025652</name>
</gene>
<organism evidence="1 2">
    <name type="scientific">Daphnia magna</name>
    <dbReference type="NCBI Taxonomy" id="35525"/>
    <lineage>
        <taxon>Eukaryota</taxon>
        <taxon>Metazoa</taxon>
        <taxon>Ecdysozoa</taxon>
        <taxon>Arthropoda</taxon>
        <taxon>Crustacea</taxon>
        <taxon>Branchiopoda</taxon>
        <taxon>Diplostraca</taxon>
        <taxon>Cladocera</taxon>
        <taxon>Anomopoda</taxon>
        <taxon>Daphniidae</taxon>
        <taxon>Daphnia</taxon>
    </lineage>
</organism>
<keyword evidence="2" id="KW-1185">Reference proteome</keyword>
<dbReference type="EMBL" id="LRGB01001924">
    <property type="protein sequence ID" value="KZS09983.1"/>
    <property type="molecule type" value="Genomic_DNA"/>
</dbReference>
<name>A0A164SVG9_9CRUS</name>
<comment type="caution">
    <text evidence="1">The sequence shown here is derived from an EMBL/GenBank/DDBJ whole genome shotgun (WGS) entry which is preliminary data.</text>
</comment>
<protein>
    <submittedName>
        <fullName evidence="1">Uncharacterized protein</fullName>
    </submittedName>
</protein>
<reference evidence="1 2" key="1">
    <citation type="submission" date="2016-03" db="EMBL/GenBank/DDBJ databases">
        <title>EvidentialGene: Evidence-directed Construction of Genes on Genomes.</title>
        <authorList>
            <person name="Gilbert D.G."/>
            <person name="Choi J.-H."/>
            <person name="Mockaitis K."/>
            <person name="Colbourne J."/>
            <person name="Pfrender M."/>
        </authorList>
    </citation>
    <scope>NUCLEOTIDE SEQUENCE [LARGE SCALE GENOMIC DNA]</scope>
    <source>
        <strain evidence="1 2">Xinb3</strain>
        <tissue evidence="1">Complete organism</tissue>
    </source>
</reference>
<evidence type="ECO:0000313" key="2">
    <source>
        <dbReference type="Proteomes" id="UP000076858"/>
    </source>
</evidence>
<sequence length="66" mass="7163">MGNVYSNWLTNAPWCTKIALAAEILVCFLKQTCFPAAISLIKQQVAFVNQCEYALFASSISGSCPS</sequence>
<evidence type="ECO:0000313" key="1">
    <source>
        <dbReference type="EMBL" id="KZS09983.1"/>
    </source>
</evidence>
<dbReference type="AlphaFoldDB" id="A0A164SVG9"/>
<proteinExistence type="predicted"/>